<keyword evidence="5" id="KW-1185">Reference proteome</keyword>
<dbReference type="PANTHER" id="PTHR45617:SF181">
    <property type="entry name" value="LP04042P"/>
    <property type="match status" value="1"/>
</dbReference>
<name>A0A8J9UFF9_9NEOP</name>
<reference evidence="4" key="1">
    <citation type="submission" date="2021-12" db="EMBL/GenBank/DDBJ databases">
        <authorList>
            <person name="Martin H S."/>
        </authorList>
    </citation>
    <scope>NUCLEOTIDE SEQUENCE</scope>
</reference>
<dbReference type="SUPFAM" id="SSF52058">
    <property type="entry name" value="L domain-like"/>
    <property type="match status" value="1"/>
</dbReference>
<proteinExistence type="predicted"/>
<evidence type="ECO:0000313" key="4">
    <source>
        <dbReference type="EMBL" id="CAH0719361.1"/>
    </source>
</evidence>
<keyword evidence="3" id="KW-0732">Signal</keyword>
<dbReference type="InterPro" id="IPR003591">
    <property type="entry name" value="Leu-rich_rpt_typical-subtyp"/>
</dbReference>
<dbReference type="Gene3D" id="3.80.10.10">
    <property type="entry name" value="Ribonuclease Inhibitor"/>
    <property type="match status" value="1"/>
</dbReference>
<sequence length="212" mass="22310">MAAALALLVAGAAALAAACPGAGSGTHLACRGAGLSSLPPLHDRLVVVDVSNNNITSLPPDALQPAAGLRDLNLSANRLESVSAGALSSASLGRLWLDRCALTLLPPMHLPRLHYLSVEDNEVREVPAATLAETRALRVLRLARNRLRAPPTAALAHTPRLQALNLASNEISELTSTSLPALSSLHTLILKRNRITHIDERAFVNTPALRVL</sequence>
<dbReference type="PROSITE" id="PS51450">
    <property type="entry name" value="LRR"/>
    <property type="match status" value="1"/>
</dbReference>
<dbReference type="SMART" id="SM00369">
    <property type="entry name" value="LRR_TYP"/>
    <property type="match status" value="6"/>
</dbReference>
<feature type="chain" id="PRO_5035432083" description="Leucine-rich repeat domain-containing protein" evidence="3">
    <location>
        <begin position="19"/>
        <end position="212"/>
    </location>
</feature>
<dbReference type="AlphaFoldDB" id="A0A8J9UFF9"/>
<evidence type="ECO:0000256" key="1">
    <source>
        <dbReference type="ARBA" id="ARBA00022614"/>
    </source>
</evidence>
<dbReference type="Proteomes" id="UP000838878">
    <property type="component" value="Chromosome 13"/>
</dbReference>
<evidence type="ECO:0000313" key="5">
    <source>
        <dbReference type="Proteomes" id="UP000838878"/>
    </source>
</evidence>
<dbReference type="PANTHER" id="PTHR45617">
    <property type="entry name" value="LEUCINE RICH REPEAT FAMILY PROTEIN"/>
    <property type="match status" value="1"/>
</dbReference>
<evidence type="ECO:0000256" key="3">
    <source>
        <dbReference type="SAM" id="SignalP"/>
    </source>
</evidence>
<dbReference type="OrthoDB" id="1055097at2759"/>
<accession>A0A8J9UFF9</accession>
<protein>
    <recommendedName>
        <fullName evidence="6">Leucine-rich repeat domain-containing protein</fullName>
    </recommendedName>
</protein>
<dbReference type="EMBL" id="OV170233">
    <property type="protein sequence ID" value="CAH0719361.1"/>
    <property type="molecule type" value="Genomic_DNA"/>
</dbReference>
<feature type="signal peptide" evidence="3">
    <location>
        <begin position="1"/>
        <end position="18"/>
    </location>
</feature>
<dbReference type="InterPro" id="IPR032675">
    <property type="entry name" value="LRR_dom_sf"/>
</dbReference>
<keyword evidence="2" id="KW-0677">Repeat</keyword>
<evidence type="ECO:0000256" key="2">
    <source>
        <dbReference type="ARBA" id="ARBA00022737"/>
    </source>
</evidence>
<dbReference type="InterPro" id="IPR001611">
    <property type="entry name" value="Leu-rich_rpt"/>
</dbReference>
<organism evidence="4 5">
    <name type="scientific">Brenthis ino</name>
    <name type="common">lesser marbled fritillary</name>
    <dbReference type="NCBI Taxonomy" id="405034"/>
    <lineage>
        <taxon>Eukaryota</taxon>
        <taxon>Metazoa</taxon>
        <taxon>Ecdysozoa</taxon>
        <taxon>Arthropoda</taxon>
        <taxon>Hexapoda</taxon>
        <taxon>Insecta</taxon>
        <taxon>Pterygota</taxon>
        <taxon>Neoptera</taxon>
        <taxon>Endopterygota</taxon>
        <taxon>Lepidoptera</taxon>
        <taxon>Glossata</taxon>
        <taxon>Ditrysia</taxon>
        <taxon>Papilionoidea</taxon>
        <taxon>Nymphalidae</taxon>
        <taxon>Heliconiinae</taxon>
        <taxon>Argynnini</taxon>
        <taxon>Brenthis</taxon>
    </lineage>
</organism>
<gene>
    <name evidence="4" type="ORF">BINO364_LOCUS5711</name>
</gene>
<dbReference type="Pfam" id="PF13855">
    <property type="entry name" value="LRR_8"/>
    <property type="match status" value="2"/>
</dbReference>
<keyword evidence="1" id="KW-0433">Leucine-rich repeat</keyword>
<evidence type="ECO:0008006" key="6">
    <source>
        <dbReference type="Google" id="ProtNLM"/>
    </source>
</evidence>
<feature type="non-terminal residue" evidence="4">
    <location>
        <position position="212"/>
    </location>
</feature>